<keyword evidence="1" id="KW-0812">Transmembrane</keyword>
<comment type="caution">
    <text evidence="2">The sequence shown here is derived from an EMBL/GenBank/DDBJ whole genome shotgun (WGS) entry which is preliminary data.</text>
</comment>
<name>A0ABS7NKT9_9RHOB</name>
<gene>
    <name evidence="2" type="ORF">KUV26_20520</name>
</gene>
<dbReference type="EMBL" id="JAHVJA010000014">
    <property type="protein sequence ID" value="MBY6141829.1"/>
    <property type="molecule type" value="Genomic_DNA"/>
</dbReference>
<protein>
    <recommendedName>
        <fullName evidence="4">Potassium channel domain-containing protein</fullName>
    </recommendedName>
</protein>
<proteinExistence type="predicted"/>
<evidence type="ECO:0000256" key="1">
    <source>
        <dbReference type="SAM" id="Phobius"/>
    </source>
</evidence>
<evidence type="ECO:0000313" key="2">
    <source>
        <dbReference type="EMBL" id="MBY6141829.1"/>
    </source>
</evidence>
<evidence type="ECO:0000313" key="3">
    <source>
        <dbReference type="Proteomes" id="UP000766629"/>
    </source>
</evidence>
<keyword evidence="1" id="KW-0472">Membrane</keyword>
<organism evidence="2 3">
    <name type="scientific">Leisingera daeponensis</name>
    <dbReference type="NCBI Taxonomy" id="405746"/>
    <lineage>
        <taxon>Bacteria</taxon>
        <taxon>Pseudomonadati</taxon>
        <taxon>Pseudomonadota</taxon>
        <taxon>Alphaproteobacteria</taxon>
        <taxon>Rhodobacterales</taxon>
        <taxon>Roseobacteraceae</taxon>
        <taxon>Leisingera</taxon>
    </lineage>
</organism>
<sequence length="74" mass="8294">MHWVTGTLHATTLLSGLGMAEIPEATAAKLFASLFALYAGFVFLATVATLMAPIIHRFLHYFHWEERRSEDEGE</sequence>
<keyword evidence="3" id="KW-1185">Reference proteome</keyword>
<dbReference type="RefSeq" id="WP_222509778.1">
    <property type="nucleotide sequence ID" value="NZ_JAHVJA010000014.1"/>
</dbReference>
<accession>A0ABS7NKT9</accession>
<keyword evidence="1" id="KW-1133">Transmembrane helix</keyword>
<dbReference type="Proteomes" id="UP000766629">
    <property type="component" value="Unassembled WGS sequence"/>
</dbReference>
<evidence type="ECO:0008006" key="4">
    <source>
        <dbReference type="Google" id="ProtNLM"/>
    </source>
</evidence>
<reference evidence="2 3" key="1">
    <citation type="submission" date="2021-06" db="EMBL/GenBank/DDBJ databases">
        <title>50 bacteria genomes isolated from Dapeng, Shenzhen, China.</title>
        <authorList>
            <person name="Zheng W."/>
            <person name="Yu S."/>
            <person name="Huang Y."/>
        </authorList>
    </citation>
    <scope>NUCLEOTIDE SEQUENCE [LARGE SCALE GENOMIC DNA]</scope>
    <source>
        <strain evidence="2 3">DP1N14-2</strain>
    </source>
</reference>
<feature type="transmembrane region" description="Helical" evidence="1">
    <location>
        <begin position="30"/>
        <end position="59"/>
    </location>
</feature>